<evidence type="ECO:0000259" key="6">
    <source>
        <dbReference type="PROSITE" id="PS51709"/>
    </source>
</evidence>
<dbReference type="NCBIfam" id="TIGR00231">
    <property type="entry name" value="small_GTP"/>
    <property type="match status" value="1"/>
</dbReference>
<comment type="subcellular location">
    <subcellularLocation>
        <location evidence="1">Mitochondrion</location>
    </subcellularLocation>
</comment>
<dbReference type="GO" id="GO:0005739">
    <property type="term" value="C:mitochondrion"/>
    <property type="evidence" value="ECO:0007669"/>
    <property type="project" value="UniProtKB-SubCell"/>
</dbReference>
<comment type="similarity">
    <text evidence="2">Belongs to the TRAFAC class TrmE-Era-EngA-EngB-Septin-like GTPase superfamily. TrmE GTPase family.</text>
</comment>
<evidence type="ECO:0000256" key="3">
    <source>
        <dbReference type="ARBA" id="ARBA00022694"/>
    </source>
</evidence>
<dbReference type="Gene3D" id="3.40.50.300">
    <property type="entry name" value="P-loop containing nucleotide triphosphate hydrolases"/>
    <property type="match status" value="1"/>
</dbReference>
<keyword evidence="4" id="KW-0547">Nucleotide-binding</keyword>
<dbReference type="InterPro" id="IPR031168">
    <property type="entry name" value="G_TrmE"/>
</dbReference>
<evidence type="ECO:0000256" key="1">
    <source>
        <dbReference type="ARBA" id="ARBA00004173"/>
    </source>
</evidence>
<dbReference type="FunFam" id="3.30.1360.120:FF:000007">
    <property type="entry name" value="tRNA modification GTPase GTPBP3, mitochondrial"/>
    <property type="match status" value="1"/>
</dbReference>
<dbReference type="CDD" id="cd04164">
    <property type="entry name" value="trmE"/>
    <property type="match status" value="1"/>
</dbReference>
<dbReference type="PANTHER" id="PTHR42714">
    <property type="entry name" value="TRNA MODIFICATION GTPASE GTPBP3"/>
    <property type="match status" value="1"/>
</dbReference>
<dbReference type="Pfam" id="PF10396">
    <property type="entry name" value="TrmE_N"/>
    <property type="match status" value="1"/>
</dbReference>
<dbReference type="Gene3D" id="1.20.120.430">
    <property type="entry name" value="tRNA modification GTPase MnmE domain 2"/>
    <property type="match status" value="1"/>
</dbReference>
<dbReference type="InterPro" id="IPR025867">
    <property type="entry name" value="MnmE_helical"/>
</dbReference>
<feature type="domain" description="TrmE-type G" evidence="6">
    <location>
        <begin position="222"/>
        <end position="379"/>
    </location>
</feature>
<dbReference type="InterPro" id="IPR005225">
    <property type="entry name" value="Small_GTP-bd"/>
</dbReference>
<dbReference type="GO" id="GO:0002098">
    <property type="term" value="P:tRNA wobble uridine modification"/>
    <property type="evidence" value="ECO:0007669"/>
    <property type="project" value="TreeGrafter"/>
</dbReference>
<proteinExistence type="inferred from homology"/>
<dbReference type="GO" id="GO:0005525">
    <property type="term" value="F:GTP binding"/>
    <property type="evidence" value="ECO:0007669"/>
    <property type="project" value="UniProtKB-KW"/>
</dbReference>
<evidence type="ECO:0000256" key="4">
    <source>
        <dbReference type="ARBA" id="ARBA00022741"/>
    </source>
</evidence>
<dbReference type="PROSITE" id="PS51709">
    <property type="entry name" value="G_TRME"/>
    <property type="match status" value="1"/>
</dbReference>
<dbReference type="Pfam" id="PF12631">
    <property type="entry name" value="MnmE_helical"/>
    <property type="match status" value="1"/>
</dbReference>
<dbReference type="InterPro" id="IPR027266">
    <property type="entry name" value="TrmE/GcvT-like"/>
</dbReference>
<dbReference type="NCBIfam" id="TIGR00450">
    <property type="entry name" value="mnmE_trmE_thdF"/>
    <property type="match status" value="1"/>
</dbReference>
<sequence>MTDLILSETIFALSSGKGRAGVSVIRLSGPETGAAILKLICKEKLPVPRETHLCWFRDPKTGIRLDQGLLIYFAAPNSFTGEDVSEFHIHGGRAVVSGFLDALSNIEGLRSALPGEFTRRAFDNGKMDLTAAEGLADLINSETEAQRRQALRLMDGRLGDLYEEWRKEIITAQAYLELDIDFSDEEIPQDVTLKVRPIIKSLLDKITSHLGEGIKGERIRDGLQVVIMGAPNIGKSTLLNFLSKRDVAIVSHIAGTTRDLLEVHLDIAGFPVTVVDTAGIRESQDVIEAEGIRRAEHRAKDADIKILMIDARDWPEIPERLKKHMGKNAIILLNKSDLLPKGDQINIQDEYDCLGAFPVSVSQETGMAAFLACLTDTAESYMELTDGPNLTRTRHREALANCVTHLNRFCDYPDKELALLAEDLRMAARSLGSITGRVDVEDMLDVIFSEFCIGK</sequence>
<protein>
    <submittedName>
        <fullName evidence="7">tRNA-5-carboxymethylaminomethyl-2-thiouridine(34) synthesis protein MnmE</fullName>
    </submittedName>
</protein>
<dbReference type="InterPro" id="IPR006073">
    <property type="entry name" value="GTP-bd"/>
</dbReference>
<dbReference type="EMBL" id="UOED01000092">
    <property type="protein sequence ID" value="VAV94498.1"/>
    <property type="molecule type" value="Genomic_DNA"/>
</dbReference>
<dbReference type="InterPro" id="IPR027368">
    <property type="entry name" value="MnmE_dom2"/>
</dbReference>
<keyword evidence="3" id="KW-0819">tRNA processing</keyword>
<accession>A0A3B0S255</accession>
<organism evidence="7">
    <name type="scientific">hydrothermal vent metagenome</name>
    <dbReference type="NCBI Taxonomy" id="652676"/>
    <lineage>
        <taxon>unclassified sequences</taxon>
        <taxon>metagenomes</taxon>
        <taxon>ecological metagenomes</taxon>
    </lineage>
</organism>
<gene>
    <name evidence="7" type="ORF">MNBD_ALPHA02-667</name>
</gene>
<dbReference type="InterPro" id="IPR004520">
    <property type="entry name" value="GTPase_MnmE"/>
</dbReference>
<evidence type="ECO:0000313" key="7">
    <source>
        <dbReference type="EMBL" id="VAV94498.1"/>
    </source>
</evidence>
<dbReference type="InterPro" id="IPR018948">
    <property type="entry name" value="GTP-bd_TrmE_N"/>
</dbReference>
<dbReference type="Gene3D" id="3.30.1360.120">
    <property type="entry name" value="Probable tRNA modification gtpase trme, domain 1"/>
    <property type="match status" value="1"/>
</dbReference>
<reference evidence="7" key="1">
    <citation type="submission" date="2018-06" db="EMBL/GenBank/DDBJ databases">
        <authorList>
            <person name="Zhirakovskaya E."/>
        </authorList>
    </citation>
    <scope>NUCLEOTIDE SEQUENCE</scope>
</reference>
<dbReference type="NCBIfam" id="NF003661">
    <property type="entry name" value="PRK05291.1-3"/>
    <property type="match status" value="1"/>
</dbReference>
<dbReference type="GO" id="GO:0030488">
    <property type="term" value="P:tRNA methylation"/>
    <property type="evidence" value="ECO:0007669"/>
    <property type="project" value="TreeGrafter"/>
</dbReference>
<keyword evidence="5" id="KW-0342">GTP-binding</keyword>
<dbReference type="PANTHER" id="PTHR42714:SF2">
    <property type="entry name" value="TRNA MODIFICATION GTPASE GTPBP3, MITOCHONDRIAL"/>
    <property type="match status" value="1"/>
</dbReference>
<dbReference type="SUPFAM" id="SSF52540">
    <property type="entry name" value="P-loop containing nucleoside triphosphate hydrolases"/>
    <property type="match status" value="1"/>
</dbReference>
<evidence type="ECO:0000256" key="2">
    <source>
        <dbReference type="ARBA" id="ARBA00011043"/>
    </source>
</evidence>
<dbReference type="InterPro" id="IPR027417">
    <property type="entry name" value="P-loop_NTPase"/>
</dbReference>
<dbReference type="GO" id="GO:0003924">
    <property type="term" value="F:GTPase activity"/>
    <property type="evidence" value="ECO:0007669"/>
    <property type="project" value="InterPro"/>
</dbReference>
<dbReference type="AlphaFoldDB" id="A0A3B0S255"/>
<dbReference type="Pfam" id="PF01926">
    <property type="entry name" value="MMR_HSR1"/>
    <property type="match status" value="1"/>
</dbReference>
<evidence type="ECO:0000256" key="5">
    <source>
        <dbReference type="ARBA" id="ARBA00023134"/>
    </source>
</evidence>
<name>A0A3B0S255_9ZZZZ</name>
<dbReference type="SUPFAM" id="SSF116878">
    <property type="entry name" value="TrmE connector domain"/>
    <property type="match status" value="1"/>
</dbReference>
<dbReference type="CDD" id="cd14858">
    <property type="entry name" value="TrmE_N"/>
    <property type="match status" value="1"/>
</dbReference>
<dbReference type="HAMAP" id="MF_00379">
    <property type="entry name" value="GTPase_MnmE"/>
    <property type="match status" value="1"/>
</dbReference>